<organism evidence="2 3">
    <name type="scientific">Veillonella tobetsuensis</name>
    <dbReference type="NCBI Taxonomy" id="1110546"/>
    <lineage>
        <taxon>Bacteria</taxon>
        <taxon>Bacillati</taxon>
        <taxon>Bacillota</taxon>
        <taxon>Negativicutes</taxon>
        <taxon>Veillonellales</taxon>
        <taxon>Veillonellaceae</taxon>
        <taxon>Veillonella</taxon>
    </lineage>
</organism>
<accession>A0A480B8G1</accession>
<reference evidence="2 3" key="1">
    <citation type="submission" date="2019-03" db="EMBL/GenBank/DDBJ databases">
        <title>Draft genome sequences of two Veillonella tobetsuensis clinical isolates from intraoperative bronchial fluids of elderly patients with pulmonary carcinoma.</title>
        <authorList>
            <person name="Akiyama T."/>
        </authorList>
    </citation>
    <scope>NUCLEOTIDE SEQUENCE [LARGE SCALE GENOMIC DNA]</scope>
    <source>
        <strain evidence="2 3">PAGU 1579</strain>
    </source>
</reference>
<dbReference type="EMBL" id="BJCR01000048">
    <property type="protein sequence ID" value="GCL69636.1"/>
    <property type="molecule type" value="Genomic_DNA"/>
</dbReference>
<keyword evidence="3" id="KW-1185">Reference proteome</keyword>
<comment type="caution">
    <text evidence="2">The sequence shown here is derived from an EMBL/GenBank/DDBJ whole genome shotgun (WGS) entry which is preliminary data.</text>
</comment>
<dbReference type="Pfam" id="PF14088">
    <property type="entry name" value="DUF4268"/>
    <property type="match status" value="1"/>
</dbReference>
<dbReference type="InterPro" id="IPR011856">
    <property type="entry name" value="tRNA_endonuc-like_dom_sf"/>
</dbReference>
<dbReference type="Gene3D" id="3.40.1350.10">
    <property type="match status" value="1"/>
</dbReference>
<evidence type="ECO:0000313" key="2">
    <source>
        <dbReference type="EMBL" id="GCL69636.1"/>
    </source>
</evidence>
<protein>
    <recommendedName>
        <fullName evidence="1">DUF4268 domain-containing protein</fullName>
    </recommendedName>
</protein>
<dbReference type="InterPro" id="IPR025364">
    <property type="entry name" value="DUF4268"/>
</dbReference>
<evidence type="ECO:0000259" key="1">
    <source>
        <dbReference type="Pfam" id="PF14088"/>
    </source>
</evidence>
<sequence length="304" mass="35385">MRDLWEHEQYDFSAWLSKEENIAILGDELGISFTDIETEKFVGIYRCDIAATDDNTGKTVIIENQLESSNHDHLGKIITYASGLDAQIIIWIVTEARSEHKSAIEWLNHTTTKDVNFFLIELKAYRIGESLPAPKFEVAEMPNGFYKMTSVMSNNKEPNKLKAARYDFWTRLIEYSSNSKITILKNRNANTDHWMVISIGTSQAHMEIKLNNKRHHIEISFYIPDNKEIYEDLESYKDEIESEAKHALIWRNPQKTKKAEIIFEIPGLDFENTDNYNSLMQLTLEHVVRLKNIYVKYLKLTGNI</sequence>
<dbReference type="Proteomes" id="UP000303581">
    <property type="component" value="Unassembled WGS sequence"/>
</dbReference>
<name>A0A480B8G1_9FIRM</name>
<proteinExistence type="predicted"/>
<gene>
    <name evidence="2" type="ORF">PAGU1579_14050</name>
</gene>
<dbReference type="GO" id="GO:0003676">
    <property type="term" value="F:nucleic acid binding"/>
    <property type="evidence" value="ECO:0007669"/>
    <property type="project" value="InterPro"/>
</dbReference>
<dbReference type="AlphaFoldDB" id="A0A480B8G1"/>
<evidence type="ECO:0000313" key="3">
    <source>
        <dbReference type="Proteomes" id="UP000303581"/>
    </source>
</evidence>
<feature type="domain" description="DUF4268" evidence="1">
    <location>
        <begin position="165"/>
        <end position="297"/>
    </location>
</feature>